<keyword evidence="1" id="KW-1133">Transmembrane helix</keyword>
<evidence type="ECO:0000256" key="1">
    <source>
        <dbReference type="SAM" id="Phobius"/>
    </source>
</evidence>
<keyword evidence="1" id="KW-0812">Transmembrane</keyword>
<feature type="transmembrane region" description="Helical" evidence="1">
    <location>
        <begin position="327"/>
        <end position="349"/>
    </location>
</feature>
<dbReference type="PANTHER" id="PTHR37814">
    <property type="entry name" value="CONSERVED MEMBRANE PROTEIN"/>
    <property type="match status" value="1"/>
</dbReference>
<accession>A0A1G9D728</accession>
<feature type="transmembrane region" description="Helical" evidence="1">
    <location>
        <begin position="12"/>
        <end position="29"/>
    </location>
</feature>
<dbReference type="EMBL" id="FNFI01000011">
    <property type="protein sequence ID" value="SDK59709.1"/>
    <property type="molecule type" value="Genomic_DNA"/>
</dbReference>
<dbReference type="Proteomes" id="UP000242700">
    <property type="component" value="Unassembled WGS sequence"/>
</dbReference>
<gene>
    <name evidence="2" type="ORF">SAMN05216187_11131</name>
</gene>
<dbReference type="OrthoDB" id="4424890at2"/>
<name>A0A1G9D728_9STAP</name>
<evidence type="ECO:0000313" key="3">
    <source>
        <dbReference type="Proteomes" id="UP000242700"/>
    </source>
</evidence>
<dbReference type="RefSeq" id="WP_092599210.1">
    <property type="nucleotide sequence ID" value="NZ_FNFI01000011.1"/>
</dbReference>
<reference evidence="3" key="1">
    <citation type="submission" date="2016-10" db="EMBL/GenBank/DDBJ databases">
        <authorList>
            <person name="Varghese N."/>
            <person name="Submissions S."/>
        </authorList>
    </citation>
    <scope>NUCLEOTIDE SEQUENCE [LARGE SCALE GENOMIC DNA]</scope>
    <source>
        <strain evidence="3">CGMCC 1.8911</strain>
    </source>
</reference>
<feature type="transmembrane region" description="Helical" evidence="1">
    <location>
        <begin position="302"/>
        <end position="321"/>
    </location>
</feature>
<feature type="transmembrane region" description="Helical" evidence="1">
    <location>
        <begin position="223"/>
        <end position="246"/>
    </location>
</feature>
<feature type="transmembrane region" description="Helical" evidence="1">
    <location>
        <begin position="192"/>
        <end position="211"/>
    </location>
</feature>
<dbReference type="PANTHER" id="PTHR37814:SF1">
    <property type="entry name" value="MEMBRANE PROTEIN"/>
    <property type="match status" value="1"/>
</dbReference>
<protein>
    <submittedName>
        <fullName evidence="2">Uncharacterized membrane protein YkvI</fullName>
    </submittedName>
</protein>
<keyword evidence="1" id="KW-0472">Membrane</keyword>
<dbReference type="STRING" id="586411.SAMN05216187_11131"/>
<dbReference type="InterPro" id="IPR038728">
    <property type="entry name" value="YkvI-like"/>
</dbReference>
<evidence type="ECO:0000313" key="2">
    <source>
        <dbReference type="EMBL" id="SDK59709.1"/>
    </source>
</evidence>
<dbReference type="AlphaFoldDB" id="A0A1G9D728"/>
<feature type="transmembrane region" description="Helical" evidence="1">
    <location>
        <begin position="35"/>
        <end position="56"/>
    </location>
</feature>
<feature type="transmembrane region" description="Helical" evidence="1">
    <location>
        <begin position="117"/>
        <end position="135"/>
    </location>
</feature>
<proteinExistence type="predicted"/>
<feature type="transmembrane region" description="Helical" evidence="1">
    <location>
        <begin position="142"/>
        <end position="165"/>
    </location>
</feature>
<sequence length="369" mass="40342">MSNGNSRASWKYAFAYTGIVVGAGFATGQEVLQFFASYGLISFLGVVLTGLIVMFIGRQAAKLGYSTHAESHVLPLNTLFGKKFGLVIDIILAFFLYGLAIVMIAGSGATFNEGFGIHPQIGAIILIVLALITLLMDFEKIISVIGVITPVLVVAMFFIAGYNVLNPMVPLSEVNQYNDVSRTPTGSWWFDAITYAGFTLATAFSFLSIMGSESARQSIVRRGAIYGGLIIMIIMLLINFGVLSIIPNAYDVSLPTMEMANNVAPWLGTAYSIIIILLIYNSIVGFLYPFLARFSTPGTKKYKILLVGSLVVGYFGTYVGFVELVNIIYPLFGYVGMVIGIMLTVRWVYLKFKARQLAEKISDNDEKEQ</sequence>
<organism evidence="2 3">
    <name type="scientific">Jeotgalicoccus aerolatus</name>
    <dbReference type="NCBI Taxonomy" id="709510"/>
    <lineage>
        <taxon>Bacteria</taxon>
        <taxon>Bacillati</taxon>
        <taxon>Bacillota</taxon>
        <taxon>Bacilli</taxon>
        <taxon>Bacillales</taxon>
        <taxon>Staphylococcaceae</taxon>
        <taxon>Jeotgalicoccus</taxon>
    </lineage>
</organism>
<feature type="transmembrane region" description="Helical" evidence="1">
    <location>
        <begin position="266"/>
        <end position="290"/>
    </location>
</feature>
<feature type="transmembrane region" description="Helical" evidence="1">
    <location>
        <begin position="84"/>
        <end position="105"/>
    </location>
</feature>